<sequence>MAIYENEIVEGAAAVGIGALLSRKVEVSAPTAIIVSGANIDPRQHRMIMTISAERAN</sequence>
<evidence type="ECO:0000313" key="1">
    <source>
        <dbReference type="EMBL" id="NKC04740.1"/>
    </source>
</evidence>
<dbReference type="EMBL" id="JAAVLN010000003">
    <property type="protein sequence ID" value="NKC04740.1"/>
    <property type="molecule type" value="Genomic_DNA"/>
</dbReference>
<accession>A0ABX1DP63</accession>
<gene>
    <name evidence="1" type="ORF">HED55_20600</name>
</gene>
<protein>
    <recommendedName>
        <fullName evidence="3">Threonine dehydratase</fullName>
    </recommendedName>
</protein>
<evidence type="ECO:0000313" key="2">
    <source>
        <dbReference type="Proteomes" id="UP000704467"/>
    </source>
</evidence>
<name>A0ABX1DP63_9HYPH</name>
<proteinExistence type="predicted"/>
<organism evidence="1 2">
    <name type="scientific">Brucella haematophila</name>
    <dbReference type="NCBI Taxonomy" id="419474"/>
    <lineage>
        <taxon>Bacteria</taxon>
        <taxon>Pseudomonadati</taxon>
        <taxon>Pseudomonadota</taxon>
        <taxon>Alphaproteobacteria</taxon>
        <taxon>Hyphomicrobiales</taxon>
        <taxon>Brucellaceae</taxon>
        <taxon>Brucella/Ochrobactrum group</taxon>
        <taxon>Brucella</taxon>
    </lineage>
</organism>
<dbReference type="Proteomes" id="UP000704467">
    <property type="component" value="Unassembled WGS sequence"/>
</dbReference>
<comment type="caution">
    <text evidence="1">The sequence shown here is derived from an EMBL/GenBank/DDBJ whole genome shotgun (WGS) entry which is preliminary data.</text>
</comment>
<evidence type="ECO:0008006" key="3">
    <source>
        <dbReference type="Google" id="ProtNLM"/>
    </source>
</evidence>
<reference evidence="1 2" key="1">
    <citation type="submission" date="2020-03" db="EMBL/GenBank/DDBJ databases">
        <title>Whole genome sequencing of clinical and environmental type strains of Ochrobactrum.</title>
        <authorList>
            <person name="Dharne M."/>
        </authorList>
    </citation>
    <scope>NUCLEOTIDE SEQUENCE [LARGE SCALE GENOMIC DNA]</scope>
    <source>
        <strain evidence="1 2">CIP 109452</strain>
    </source>
</reference>
<keyword evidence="2" id="KW-1185">Reference proteome</keyword>